<protein>
    <submittedName>
        <fullName evidence="5">Prolyl oligopeptidase family serine peptidase</fullName>
    </submittedName>
</protein>
<name>A0ABY6BCY7_9GAMM</name>
<organism evidence="5 6">
    <name type="scientific">Tahibacter amnicola</name>
    <dbReference type="NCBI Taxonomy" id="2976241"/>
    <lineage>
        <taxon>Bacteria</taxon>
        <taxon>Pseudomonadati</taxon>
        <taxon>Pseudomonadota</taxon>
        <taxon>Gammaproteobacteria</taxon>
        <taxon>Lysobacterales</taxon>
        <taxon>Rhodanobacteraceae</taxon>
        <taxon>Tahibacter</taxon>
    </lineage>
</organism>
<keyword evidence="1" id="KW-0378">Hydrolase</keyword>
<evidence type="ECO:0000313" key="5">
    <source>
        <dbReference type="EMBL" id="UXI67599.1"/>
    </source>
</evidence>
<evidence type="ECO:0000256" key="1">
    <source>
        <dbReference type="ARBA" id="ARBA00022801"/>
    </source>
</evidence>
<proteinExistence type="predicted"/>
<dbReference type="RefSeq" id="WP_261694569.1">
    <property type="nucleotide sequence ID" value="NZ_CP104694.1"/>
</dbReference>
<dbReference type="PANTHER" id="PTHR22946">
    <property type="entry name" value="DIENELACTONE HYDROLASE DOMAIN-CONTAINING PROTEIN-RELATED"/>
    <property type="match status" value="1"/>
</dbReference>
<feature type="compositionally biased region" description="Low complexity" evidence="2">
    <location>
        <begin position="30"/>
        <end position="41"/>
    </location>
</feature>
<feature type="chain" id="PRO_5046015115" evidence="3">
    <location>
        <begin position="22"/>
        <end position="320"/>
    </location>
</feature>
<keyword evidence="3" id="KW-0732">Signal</keyword>
<dbReference type="Pfam" id="PF00326">
    <property type="entry name" value="Peptidase_S9"/>
    <property type="match status" value="1"/>
</dbReference>
<dbReference type="PROSITE" id="PS51257">
    <property type="entry name" value="PROKAR_LIPOPROTEIN"/>
    <property type="match status" value="1"/>
</dbReference>
<evidence type="ECO:0000259" key="4">
    <source>
        <dbReference type="Pfam" id="PF00326"/>
    </source>
</evidence>
<dbReference type="PANTHER" id="PTHR22946:SF9">
    <property type="entry name" value="POLYKETIDE TRANSFERASE AF380"/>
    <property type="match status" value="1"/>
</dbReference>
<evidence type="ECO:0000256" key="3">
    <source>
        <dbReference type="SAM" id="SignalP"/>
    </source>
</evidence>
<reference evidence="5" key="1">
    <citation type="submission" date="2022-09" db="EMBL/GenBank/DDBJ databases">
        <title>Tahibacter sp. nov., isolated from a fresh water.</title>
        <authorList>
            <person name="Baek J.H."/>
            <person name="Lee J.K."/>
            <person name="Kim J.M."/>
            <person name="Jeon C.O."/>
        </authorList>
    </citation>
    <scope>NUCLEOTIDE SEQUENCE</scope>
    <source>
        <strain evidence="5">W38</strain>
    </source>
</reference>
<feature type="signal peptide" evidence="3">
    <location>
        <begin position="1"/>
        <end position="21"/>
    </location>
</feature>
<dbReference type="Gene3D" id="3.40.50.1820">
    <property type="entry name" value="alpha/beta hydrolase"/>
    <property type="match status" value="1"/>
</dbReference>
<dbReference type="Proteomes" id="UP001064632">
    <property type="component" value="Chromosome"/>
</dbReference>
<accession>A0ABY6BCY7</accession>
<dbReference type="InterPro" id="IPR001375">
    <property type="entry name" value="Peptidase_S9_cat"/>
</dbReference>
<sequence length="320" mass="33851">MSRRVSAITLALLLLAGCHSPSPSPPTPSDAPASSAQAPATLAQARRGFATALTQRTSAQRPAPTPPAGIFTTIRYPSPAGNLVGYLTPDPGDGQRHPAIIWITGGDNNTIGDVWSEAAPDNDQTAAAYRKAGIVMLFPSQRGGNDHAGPKEGFLGEVDDVIAAAEFLAAQPWVDPARIYLGGHSTGGTLALLTAETTDRFRAVFAFGPVADIVEYGARHVPADLGQARERALRSPLYWLDSIRSPTFVIEGEEGNRDALDQMTARNRNLNNRFLLVKGTDHFATLAPINALIAQKILADTGARSTLTLSQAEVAAPFAR</sequence>
<dbReference type="SUPFAM" id="SSF53474">
    <property type="entry name" value="alpha/beta-Hydrolases"/>
    <property type="match status" value="1"/>
</dbReference>
<evidence type="ECO:0000313" key="6">
    <source>
        <dbReference type="Proteomes" id="UP001064632"/>
    </source>
</evidence>
<dbReference type="InterPro" id="IPR029058">
    <property type="entry name" value="AB_hydrolase_fold"/>
</dbReference>
<gene>
    <name evidence="5" type="ORF">N4264_23135</name>
</gene>
<evidence type="ECO:0000256" key="2">
    <source>
        <dbReference type="SAM" id="MobiDB-lite"/>
    </source>
</evidence>
<dbReference type="EMBL" id="CP104694">
    <property type="protein sequence ID" value="UXI67599.1"/>
    <property type="molecule type" value="Genomic_DNA"/>
</dbReference>
<feature type="region of interest" description="Disordered" evidence="2">
    <location>
        <begin position="19"/>
        <end position="41"/>
    </location>
</feature>
<keyword evidence="6" id="KW-1185">Reference proteome</keyword>
<dbReference type="InterPro" id="IPR050261">
    <property type="entry name" value="FrsA_esterase"/>
</dbReference>
<feature type="domain" description="Peptidase S9 prolyl oligopeptidase catalytic" evidence="4">
    <location>
        <begin position="126"/>
        <end position="219"/>
    </location>
</feature>